<protein>
    <recommendedName>
        <fullName evidence="16">ATP-dependent bile acid permease</fullName>
    </recommendedName>
</protein>
<dbReference type="CDD" id="cd03250">
    <property type="entry name" value="ABCC_MRP_domain1"/>
    <property type="match status" value="1"/>
</dbReference>
<dbReference type="GO" id="GO:0140359">
    <property type="term" value="F:ABC-type transporter activity"/>
    <property type="evidence" value="ECO:0007669"/>
    <property type="project" value="InterPro"/>
</dbReference>
<evidence type="ECO:0000256" key="6">
    <source>
        <dbReference type="ARBA" id="ARBA00022840"/>
    </source>
</evidence>
<dbReference type="PANTHER" id="PTHR24223:SF353">
    <property type="entry name" value="ABC TRANSPORTER ATP-BINDING PROTEIN_PERMEASE VMR1-RELATED"/>
    <property type="match status" value="1"/>
</dbReference>
<comment type="subcellular location">
    <subcellularLocation>
        <location evidence="1">Membrane</location>
        <topology evidence="1">Multi-pass membrane protein</topology>
    </subcellularLocation>
</comment>
<dbReference type="InterPro" id="IPR027417">
    <property type="entry name" value="P-loop_NTPase"/>
</dbReference>
<dbReference type="RefSeq" id="XP_043059166.1">
    <property type="nucleotide sequence ID" value="XM_043204343.1"/>
</dbReference>
<proteinExistence type="predicted"/>
<comment type="caution">
    <text evidence="14">The sequence shown here is derived from an EMBL/GenBank/DDBJ whole genome shotgun (WGS) entry which is preliminary data.</text>
</comment>
<evidence type="ECO:0000256" key="10">
    <source>
        <dbReference type="SAM" id="MobiDB-lite"/>
    </source>
</evidence>
<name>A0AAN6I4K2_PICAN</name>
<keyword evidence="2" id="KW-0813">Transport</keyword>
<evidence type="ECO:0000256" key="8">
    <source>
        <dbReference type="ARBA" id="ARBA00023136"/>
    </source>
</evidence>
<feature type="domain" description="ABC transporter" evidence="12">
    <location>
        <begin position="1348"/>
        <end position="1606"/>
    </location>
</feature>
<feature type="transmembrane region" description="Helical" evidence="11">
    <location>
        <begin position="494"/>
        <end position="513"/>
    </location>
</feature>
<feature type="region of interest" description="Disordered" evidence="10">
    <location>
        <begin position="421"/>
        <end position="445"/>
    </location>
</feature>
<feature type="transmembrane region" description="Helical" evidence="11">
    <location>
        <begin position="1068"/>
        <end position="1095"/>
    </location>
</feature>
<keyword evidence="7 11" id="KW-1133">Transmembrane helix</keyword>
<accession>A0AAN6I4K2</accession>
<dbReference type="PROSITE" id="PS00211">
    <property type="entry name" value="ABC_TRANSPORTER_1"/>
    <property type="match status" value="2"/>
</dbReference>
<dbReference type="SUPFAM" id="SSF52540">
    <property type="entry name" value="P-loop containing nucleoside triphosphate hydrolases"/>
    <property type="match status" value="2"/>
</dbReference>
<dbReference type="InterPro" id="IPR003593">
    <property type="entry name" value="AAA+_ATPase"/>
</dbReference>
<keyword evidence="5" id="KW-0547">Nucleotide-binding</keyword>
<evidence type="ECO:0000259" key="13">
    <source>
        <dbReference type="PROSITE" id="PS50929"/>
    </source>
</evidence>
<feature type="transmembrane region" description="Helical" evidence="11">
    <location>
        <begin position="1169"/>
        <end position="1189"/>
    </location>
</feature>
<evidence type="ECO:0000256" key="4">
    <source>
        <dbReference type="ARBA" id="ARBA00022737"/>
    </source>
</evidence>
<dbReference type="PANTHER" id="PTHR24223">
    <property type="entry name" value="ATP-BINDING CASSETTE SUB-FAMILY C"/>
    <property type="match status" value="1"/>
</dbReference>
<feature type="transmembrane region" description="Helical" evidence="11">
    <location>
        <begin position="221"/>
        <end position="242"/>
    </location>
</feature>
<dbReference type="InterPro" id="IPR050173">
    <property type="entry name" value="ABC_transporter_C-like"/>
</dbReference>
<gene>
    <name evidence="14" type="ORF">KL928_003724</name>
</gene>
<dbReference type="InterPro" id="IPR036640">
    <property type="entry name" value="ABC1_TM_sf"/>
</dbReference>
<dbReference type="CDD" id="cd18596">
    <property type="entry name" value="ABC_6TM_VMR1_D1_like"/>
    <property type="match status" value="1"/>
</dbReference>
<feature type="transmembrane region" description="Helical" evidence="11">
    <location>
        <begin position="568"/>
        <end position="597"/>
    </location>
</feature>
<feature type="transmembrane region" description="Helical" evidence="11">
    <location>
        <begin position="30"/>
        <end position="48"/>
    </location>
</feature>
<dbReference type="Proteomes" id="UP001196530">
    <property type="component" value="Unassembled WGS sequence"/>
</dbReference>
<dbReference type="GeneID" id="66127775"/>
<keyword evidence="8 11" id="KW-0472">Membrane</keyword>
<feature type="transmembrane region" description="Helical" evidence="11">
    <location>
        <begin position="331"/>
        <end position="350"/>
    </location>
</feature>
<keyword evidence="9" id="KW-0325">Glycoprotein</keyword>
<evidence type="ECO:0000256" key="9">
    <source>
        <dbReference type="ARBA" id="ARBA00023180"/>
    </source>
</evidence>
<dbReference type="GO" id="GO:0000329">
    <property type="term" value="C:fungal-type vacuole membrane"/>
    <property type="evidence" value="ECO:0007669"/>
    <property type="project" value="TreeGrafter"/>
</dbReference>
<feature type="transmembrane region" description="Helical" evidence="11">
    <location>
        <begin position="190"/>
        <end position="209"/>
    </location>
</feature>
<dbReference type="PROSITE" id="PS50893">
    <property type="entry name" value="ABC_TRANSPORTER_2"/>
    <property type="match status" value="2"/>
</dbReference>
<feature type="compositionally biased region" description="Basic and acidic residues" evidence="10">
    <location>
        <begin position="434"/>
        <end position="445"/>
    </location>
</feature>
<evidence type="ECO:0000256" key="11">
    <source>
        <dbReference type="SAM" id="Phobius"/>
    </source>
</evidence>
<evidence type="ECO:0000313" key="15">
    <source>
        <dbReference type="Proteomes" id="UP001196530"/>
    </source>
</evidence>
<dbReference type="PROSITE" id="PS50929">
    <property type="entry name" value="ABC_TM1F"/>
    <property type="match status" value="2"/>
</dbReference>
<feature type="domain" description="ABC transmembrane type-1" evidence="13">
    <location>
        <begin position="335"/>
        <end position="636"/>
    </location>
</feature>
<feature type="transmembrane region" description="Helical" evidence="11">
    <location>
        <begin position="370"/>
        <end position="393"/>
    </location>
</feature>
<dbReference type="InterPro" id="IPR017871">
    <property type="entry name" value="ABC_transporter-like_CS"/>
</dbReference>
<reference evidence="14" key="1">
    <citation type="journal article" date="2021" name="G3 (Bethesda)">
        <title>Genomic diversity, chromosomal rearrangements, and interspecies hybridization in the ogataea polymorpha species complex.</title>
        <authorList>
            <person name="Hanson S.J."/>
            <person name="Cinneide E.O."/>
            <person name="Salzberg L.I."/>
            <person name="Wolfe K.H."/>
            <person name="McGowan J."/>
            <person name="Fitzpatrick D.A."/>
            <person name="Matlin K."/>
        </authorList>
    </citation>
    <scope>NUCLEOTIDE SEQUENCE</scope>
    <source>
        <strain evidence="14">61-244</strain>
    </source>
</reference>
<evidence type="ECO:0000256" key="1">
    <source>
        <dbReference type="ARBA" id="ARBA00004141"/>
    </source>
</evidence>
<evidence type="ECO:0000313" key="14">
    <source>
        <dbReference type="EMBL" id="KAG7817825.1"/>
    </source>
</evidence>
<dbReference type="EMBL" id="JAHLUX010000007">
    <property type="protein sequence ID" value="KAG7817825.1"/>
    <property type="molecule type" value="Genomic_DNA"/>
</dbReference>
<dbReference type="SUPFAM" id="SSF90123">
    <property type="entry name" value="ABC transporter transmembrane region"/>
    <property type="match status" value="2"/>
</dbReference>
<evidence type="ECO:0008006" key="16">
    <source>
        <dbReference type="Google" id="ProtNLM"/>
    </source>
</evidence>
<dbReference type="InterPro" id="IPR011527">
    <property type="entry name" value="ABC1_TM_dom"/>
</dbReference>
<feature type="domain" description="ABC transporter" evidence="12">
    <location>
        <begin position="670"/>
        <end position="913"/>
    </location>
</feature>
<dbReference type="Gene3D" id="1.20.1560.10">
    <property type="entry name" value="ABC transporter type 1, transmembrane domain"/>
    <property type="match status" value="2"/>
</dbReference>
<organism evidence="14 15">
    <name type="scientific">Pichia angusta</name>
    <name type="common">Yeast</name>
    <name type="synonym">Hansenula polymorpha</name>
    <dbReference type="NCBI Taxonomy" id="870730"/>
    <lineage>
        <taxon>Eukaryota</taxon>
        <taxon>Fungi</taxon>
        <taxon>Dikarya</taxon>
        <taxon>Ascomycota</taxon>
        <taxon>Saccharomycotina</taxon>
        <taxon>Pichiomycetes</taxon>
        <taxon>Pichiales</taxon>
        <taxon>Pichiaceae</taxon>
        <taxon>Ogataea</taxon>
    </lineage>
</organism>
<keyword evidence="4" id="KW-0677">Repeat</keyword>
<feature type="transmembrane region" description="Helical" evidence="11">
    <location>
        <begin position="469"/>
        <end position="488"/>
    </location>
</feature>
<feature type="transmembrane region" description="Helical" evidence="11">
    <location>
        <begin position="1260"/>
        <end position="1277"/>
    </location>
</feature>
<dbReference type="InterPro" id="IPR003439">
    <property type="entry name" value="ABC_transporter-like_ATP-bd"/>
</dbReference>
<evidence type="ECO:0000256" key="7">
    <source>
        <dbReference type="ARBA" id="ARBA00022989"/>
    </source>
</evidence>
<keyword evidence="3 11" id="KW-0812">Transmembrane</keyword>
<feature type="domain" description="ABC transmembrane type-1" evidence="13">
    <location>
        <begin position="992"/>
        <end position="1311"/>
    </location>
</feature>
<feature type="transmembrane region" description="Helical" evidence="11">
    <location>
        <begin position="156"/>
        <end position="178"/>
    </location>
</feature>
<dbReference type="Pfam" id="PF00664">
    <property type="entry name" value="ABC_membrane"/>
    <property type="match status" value="2"/>
</dbReference>
<dbReference type="FunFam" id="3.40.50.300:FF:000825">
    <property type="entry name" value="ABC bile acid transporter"/>
    <property type="match status" value="1"/>
</dbReference>
<evidence type="ECO:0000259" key="12">
    <source>
        <dbReference type="PROSITE" id="PS50893"/>
    </source>
</evidence>
<dbReference type="SMART" id="SM00382">
    <property type="entry name" value="AAA"/>
    <property type="match status" value="2"/>
</dbReference>
<evidence type="ECO:0000256" key="3">
    <source>
        <dbReference type="ARBA" id="ARBA00022692"/>
    </source>
</evidence>
<dbReference type="Pfam" id="PF00005">
    <property type="entry name" value="ABC_tran"/>
    <property type="match status" value="2"/>
</dbReference>
<keyword evidence="6" id="KW-0067">ATP-binding</keyword>
<dbReference type="FunFam" id="3.40.50.300:FF:000565">
    <property type="entry name" value="ABC bile acid transporter"/>
    <property type="match status" value="1"/>
</dbReference>
<dbReference type="Gene3D" id="3.40.50.300">
    <property type="entry name" value="P-loop containing nucleotide triphosphate hydrolases"/>
    <property type="match status" value="2"/>
</dbReference>
<dbReference type="GO" id="GO:0016887">
    <property type="term" value="F:ATP hydrolysis activity"/>
    <property type="evidence" value="ECO:0007669"/>
    <property type="project" value="InterPro"/>
</dbReference>
<sequence>MSLASSNSTLCDSYWAVDDFTTCGRQLVESWVSVPLVLSALAVAFNLLRNSLASEKTDPYSKLDAEQQPLLQNGHALYTSSIDSDNTDIFQRHFDIALLKPVKENGKPIGVLRIVYRDTAEKLKVAIEGILLLSQTILAFLALSRLEDFSKSRFPLVKYIDFLLWLYLTVITSARLLNVSKGFSANRVDLWYHCAILYNLQWFNSAMLFRSALLHHVSGSYGYWFYVSQFVINTLLCLTIGVEKLSDKPAIVYEEEGVTPSPETTSSLIDIMTYGYLDKMVFSSYWKPITMEEVWGLRYDDYSHDVLIRFHKLRSSIRFTLRLFLQFKKELALQTLCTCVEAILIFVPSLCLKKILEYIESPHTKSRSMAWFYVLIMFGSGLIACSFSGRSLFLGRRICTRMRSILIGEIYSKALRRRLGTTEKEKPTEEEDDKSAKPKKEEESSNKELGGIINLMAVDAFKVSEIGGYLHYFPNSFVMAAVAIYMLYKLLGWSSLIGTATLIAILPINYMLVEKLSKYQKQMLLVTDKRIQKTNEAFQNIRIIKYFAWEDKFADTIMKIREEELGYLVGRCVVWALLIFLWLVVPTVVTLITFYAYTVIQGNPLTSPIAFTALSLFTLLRGPLDALADMLSMVMQCKVSLDRVEDFLNEPETTKYQQLSAPRGPNSPLIGFENATFYWSKNSKAEFALKDLNIDFKVGKLNVVIGPTGSGKSSLLLALLGEMDLDKGNVFLPGAIPRDDLTPNPVTGLMESVAYCSQTAWLLNATVKENIIFASPFNQERYDAVIHACGLTRDLSILEAGDETEIGEKGITLSGGQKQRVSLARALYSSASYLLLDDCLSAVDSHTAVHIYEYCINGELMKGRTCILVSHNVSLTIKEADFVVMMDNGRIKAQGSVDELMQEGLLNEEVVKSVMQSRSASTANLAALDDNSQISSEAIAEGLAKNIAKKIQKPQQSKKSKLIEDETKSDGSVKPEIYYAYFRYFGNPALWIMIAFLFIGSQSVNVYQSYWLRRWSAIEDKRDISAFSNLSDTTLLLFPTFHSINWHRPLVEYALQPFGFAVEERSTMYYITIYTLIGLAFATLGSSRVILTFLGGLNVSRKIFKDLLDKLLHARLRFFDQTPIGRIMNRFSKDIEAIDQELALYAEEFVTYLISCLSTLVVVCAVTPAFFVAGVLILLVYYGVGVLYLELSRDLKRFESITKSPIHQHFSETLVGMTTIRAYGDERRFLKQNFEKIDVNNRPFWYVWVNNRWLAYRSDMIGAFIIFFAAAFAVAYSDKIDAGLAGISLSFSVSFRYTAVWVVRMYAYVEMSMNSVERVQEYIEQTPQEPPKYLPQDPVNSWPSNGVIDVQDICIRYSPELPRVIDNVSFHVNAGEKIGVVGRTGAGKSTIITSFFRFVDLESGSIKIDGLDISKIGLKSLRKGLTIIPQDPTLFSGTIRSNLDIFGEYGDLQMFEALRRVNLISIEDYQRIVDRNGAAVADETAQARGDNVNKFLDLDSTVSEGGGNLSQGERQLLCLARSILKMPKILMLDEATASIDYESDAKIQATIREEFSTSTVLTIAHRLKTIIDYDKILLLDHGKVKEYDHPYKLITNKKSDFRKMCQDTGEFDDLVNLAKQAYKK</sequence>
<dbReference type="CDD" id="cd18604">
    <property type="entry name" value="ABC_6TM_VMR1_D2_like"/>
    <property type="match status" value="1"/>
</dbReference>
<evidence type="ECO:0000256" key="5">
    <source>
        <dbReference type="ARBA" id="ARBA00022741"/>
    </source>
</evidence>
<feature type="transmembrane region" description="Helical" evidence="11">
    <location>
        <begin position="125"/>
        <end position="144"/>
    </location>
</feature>
<evidence type="ECO:0000256" key="2">
    <source>
        <dbReference type="ARBA" id="ARBA00022448"/>
    </source>
</evidence>
<feature type="transmembrane region" description="Helical" evidence="11">
    <location>
        <begin position="984"/>
        <end position="1004"/>
    </location>
</feature>
<dbReference type="GO" id="GO:0005524">
    <property type="term" value="F:ATP binding"/>
    <property type="evidence" value="ECO:0007669"/>
    <property type="project" value="UniProtKB-KW"/>
</dbReference>